<dbReference type="Pfam" id="PF00126">
    <property type="entry name" value="HTH_1"/>
    <property type="match status" value="1"/>
</dbReference>
<dbReference type="InterPro" id="IPR036390">
    <property type="entry name" value="WH_DNA-bd_sf"/>
</dbReference>
<dbReference type="PANTHER" id="PTHR30419:SF8">
    <property type="entry name" value="NITROGEN ASSIMILATION TRANSCRIPTIONAL ACTIVATOR-RELATED"/>
    <property type="match status" value="1"/>
</dbReference>
<accession>A0A1M6DXB4</accession>
<keyword evidence="4" id="KW-0804">Transcription</keyword>
<proteinExistence type="inferred from homology"/>
<evidence type="ECO:0000256" key="1">
    <source>
        <dbReference type="ARBA" id="ARBA00009437"/>
    </source>
</evidence>
<dbReference type="InterPro" id="IPR005119">
    <property type="entry name" value="LysR_subst-bd"/>
</dbReference>
<dbReference type="Proteomes" id="UP000184292">
    <property type="component" value="Unassembled WGS sequence"/>
</dbReference>
<reference evidence="6 7" key="1">
    <citation type="submission" date="2016-11" db="EMBL/GenBank/DDBJ databases">
        <authorList>
            <person name="Jaros S."/>
            <person name="Januszkiewicz K."/>
            <person name="Wedrychowicz H."/>
        </authorList>
    </citation>
    <scope>NUCLEOTIDE SEQUENCE [LARGE SCALE GENOMIC DNA]</scope>
    <source>
        <strain evidence="6 7">DSM 100565</strain>
    </source>
</reference>
<comment type="similarity">
    <text evidence="1">Belongs to the LysR transcriptional regulatory family.</text>
</comment>
<dbReference type="Pfam" id="PF03466">
    <property type="entry name" value="LysR_substrate"/>
    <property type="match status" value="1"/>
</dbReference>
<evidence type="ECO:0000259" key="5">
    <source>
        <dbReference type="PROSITE" id="PS50931"/>
    </source>
</evidence>
<dbReference type="InterPro" id="IPR000847">
    <property type="entry name" value="LysR_HTH_N"/>
</dbReference>
<protein>
    <submittedName>
        <fullName evidence="6">DNA-binding transcriptional regulator, LysR family</fullName>
    </submittedName>
</protein>
<dbReference type="AlphaFoldDB" id="A0A1M6DXB4"/>
<gene>
    <name evidence="6" type="ORF">SAMN05444417_1646</name>
</gene>
<sequence>MALTPSNTEDRLVRRGLKTAHLRILAALGETGQISAAAARLPITQSAASRLLREVEALAGSKLYERTARGVTLTQAGEILTQSAARTLRELDRADREIGRIENGLPGLVRVGAISGPAMESVLPAVGRFRAIAPRTEVQVIVETSDTMVESLLADRLDFYVGRVPNTAQMHLLQFQPLKAEAFCLVVREGHPLCAREAPSLADCLDYDWVLQPTGGLVRRAIEHLFMRAGLPLPERIVSTPSLLLSLGLVRGSDAIAPFARSVLQFDQAGRPEPTLRILSLAPDLELSQFGLVRRNERPLTGAAKMFYDMVFDENR</sequence>
<feature type="domain" description="HTH lysR-type" evidence="5">
    <location>
        <begin position="17"/>
        <end position="74"/>
    </location>
</feature>
<dbReference type="EMBL" id="FQYO01000003">
    <property type="protein sequence ID" value="SHI77658.1"/>
    <property type="molecule type" value="Genomic_DNA"/>
</dbReference>
<organism evidence="6 7">
    <name type="scientific">Wenxinia saemankumensis</name>
    <dbReference type="NCBI Taxonomy" id="1447782"/>
    <lineage>
        <taxon>Bacteria</taxon>
        <taxon>Pseudomonadati</taxon>
        <taxon>Pseudomonadota</taxon>
        <taxon>Alphaproteobacteria</taxon>
        <taxon>Rhodobacterales</taxon>
        <taxon>Roseobacteraceae</taxon>
        <taxon>Wenxinia</taxon>
    </lineage>
</organism>
<keyword evidence="7" id="KW-1185">Reference proteome</keyword>
<keyword evidence="3 6" id="KW-0238">DNA-binding</keyword>
<dbReference type="GO" id="GO:0005829">
    <property type="term" value="C:cytosol"/>
    <property type="evidence" value="ECO:0007669"/>
    <property type="project" value="TreeGrafter"/>
</dbReference>
<dbReference type="Gene3D" id="3.40.190.290">
    <property type="match status" value="1"/>
</dbReference>
<keyword evidence="2" id="KW-0805">Transcription regulation</keyword>
<dbReference type="InterPro" id="IPR050950">
    <property type="entry name" value="HTH-type_LysR_regulators"/>
</dbReference>
<evidence type="ECO:0000256" key="4">
    <source>
        <dbReference type="ARBA" id="ARBA00023163"/>
    </source>
</evidence>
<dbReference type="STRING" id="1447782.SAMN05444417_1646"/>
<evidence type="ECO:0000313" key="6">
    <source>
        <dbReference type="EMBL" id="SHI77658.1"/>
    </source>
</evidence>
<evidence type="ECO:0000313" key="7">
    <source>
        <dbReference type="Proteomes" id="UP000184292"/>
    </source>
</evidence>
<dbReference type="PANTHER" id="PTHR30419">
    <property type="entry name" value="HTH-TYPE TRANSCRIPTIONAL REGULATOR YBHD"/>
    <property type="match status" value="1"/>
</dbReference>
<dbReference type="SUPFAM" id="SSF53850">
    <property type="entry name" value="Periplasmic binding protein-like II"/>
    <property type="match status" value="1"/>
</dbReference>
<name>A0A1M6DXB4_9RHOB</name>
<dbReference type="OrthoDB" id="9803030at2"/>
<dbReference type="GO" id="GO:0003700">
    <property type="term" value="F:DNA-binding transcription factor activity"/>
    <property type="evidence" value="ECO:0007669"/>
    <property type="project" value="InterPro"/>
</dbReference>
<dbReference type="PROSITE" id="PS50931">
    <property type="entry name" value="HTH_LYSR"/>
    <property type="match status" value="1"/>
</dbReference>
<evidence type="ECO:0000256" key="3">
    <source>
        <dbReference type="ARBA" id="ARBA00023125"/>
    </source>
</evidence>
<dbReference type="RefSeq" id="WP_073328099.1">
    <property type="nucleotide sequence ID" value="NZ_FQYO01000003.1"/>
</dbReference>
<dbReference type="GO" id="GO:0003677">
    <property type="term" value="F:DNA binding"/>
    <property type="evidence" value="ECO:0007669"/>
    <property type="project" value="UniProtKB-KW"/>
</dbReference>
<evidence type="ECO:0000256" key="2">
    <source>
        <dbReference type="ARBA" id="ARBA00023015"/>
    </source>
</evidence>
<dbReference type="Gene3D" id="1.10.10.10">
    <property type="entry name" value="Winged helix-like DNA-binding domain superfamily/Winged helix DNA-binding domain"/>
    <property type="match status" value="1"/>
</dbReference>
<dbReference type="SUPFAM" id="SSF46785">
    <property type="entry name" value="Winged helix' DNA-binding domain"/>
    <property type="match status" value="1"/>
</dbReference>
<dbReference type="InterPro" id="IPR036388">
    <property type="entry name" value="WH-like_DNA-bd_sf"/>
</dbReference>